<reference evidence="2" key="1">
    <citation type="submission" date="2017-02" db="UniProtKB">
        <authorList>
            <consortium name="WormBaseParasite"/>
        </authorList>
    </citation>
    <scope>IDENTIFICATION</scope>
</reference>
<organism evidence="1 2">
    <name type="scientific">Ascaris lumbricoides</name>
    <name type="common">Giant roundworm</name>
    <dbReference type="NCBI Taxonomy" id="6252"/>
    <lineage>
        <taxon>Eukaryota</taxon>
        <taxon>Metazoa</taxon>
        <taxon>Ecdysozoa</taxon>
        <taxon>Nematoda</taxon>
        <taxon>Chromadorea</taxon>
        <taxon>Rhabditida</taxon>
        <taxon>Spirurina</taxon>
        <taxon>Ascaridomorpha</taxon>
        <taxon>Ascaridoidea</taxon>
        <taxon>Ascarididae</taxon>
        <taxon>Ascaris</taxon>
    </lineage>
</organism>
<proteinExistence type="predicted"/>
<dbReference type="Proteomes" id="UP000036681">
    <property type="component" value="Unplaced"/>
</dbReference>
<sequence>MHPSQLVVANTNSELALREALLWNYDQSLASLKWSFFVLPLPEFKMPYCVNYNLHQIVSRRDSSLNVEKKKHCKLGCIMIMTWGFYDCQKSGNSDSLAVSFKDAV</sequence>
<accession>A0A0M3HWE0</accession>
<dbReference type="AlphaFoldDB" id="A0A0M3HWE0"/>
<evidence type="ECO:0000313" key="2">
    <source>
        <dbReference type="WBParaSite" id="ALUE_0000744201-mRNA-1"/>
    </source>
</evidence>
<keyword evidence="1" id="KW-1185">Reference proteome</keyword>
<name>A0A0M3HWE0_ASCLU</name>
<dbReference type="WBParaSite" id="ALUE_0000744201-mRNA-1">
    <property type="protein sequence ID" value="ALUE_0000744201-mRNA-1"/>
    <property type="gene ID" value="ALUE_0000744201"/>
</dbReference>
<protein>
    <submittedName>
        <fullName evidence="2">Ovule protein</fullName>
    </submittedName>
</protein>
<evidence type="ECO:0000313" key="1">
    <source>
        <dbReference type="Proteomes" id="UP000036681"/>
    </source>
</evidence>